<proteinExistence type="predicted"/>
<dbReference type="InterPro" id="IPR029063">
    <property type="entry name" value="SAM-dependent_MTases_sf"/>
</dbReference>
<dbReference type="CDD" id="cd02440">
    <property type="entry name" value="AdoMet_MTases"/>
    <property type="match status" value="1"/>
</dbReference>
<dbReference type="Gene3D" id="3.40.50.150">
    <property type="entry name" value="Vaccinia Virus protein VP39"/>
    <property type="match status" value="1"/>
</dbReference>
<reference evidence="3" key="1">
    <citation type="submission" date="2020-02" db="EMBL/GenBank/DDBJ databases">
        <authorList>
            <person name="Meier V. D."/>
        </authorList>
    </citation>
    <scope>NUCLEOTIDE SEQUENCE</scope>
    <source>
        <strain evidence="3">AVDCRST_MAG05</strain>
    </source>
</reference>
<gene>
    <name evidence="3" type="ORF">AVDCRST_MAG05-162</name>
</gene>
<feature type="domain" description="Methyltransferase type 11" evidence="2">
    <location>
        <begin position="209"/>
        <end position="303"/>
    </location>
</feature>
<dbReference type="AlphaFoldDB" id="A0A6J4R8C5"/>
<dbReference type="InterPro" id="IPR013216">
    <property type="entry name" value="Methyltransf_11"/>
</dbReference>
<accession>A0A6J4R8C5</accession>
<feature type="region of interest" description="Disordered" evidence="1">
    <location>
        <begin position="152"/>
        <end position="185"/>
    </location>
</feature>
<dbReference type="EMBL" id="CADCVM010000026">
    <property type="protein sequence ID" value="CAA9467097.1"/>
    <property type="molecule type" value="Genomic_DNA"/>
</dbReference>
<dbReference type="SUPFAM" id="SSF53335">
    <property type="entry name" value="S-adenosyl-L-methionine-dependent methyltransferases"/>
    <property type="match status" value="1"/>
</dbReference>
<evidence type="ECO:0000313" key="3">
    <source>
        <dbReference type="EMBL" id="CAA9467097.1"/>
    </source>
</evidence>
<evidence type="ECO:0000259" key="2">
    <source>
        <dbReference type="Pfam" id="PF08241"/>
    </source>
</evidence>
<feature type="compositionally biased region" description="Low complexity" evidence="1">
    <location>
        <begin position="157"/>
        <end position="169"/>
    </location>
</feature>
<organism evidence="3">
    <name type="scientific">uncultured Rubrobacteraceae bacterium</name>
    <dbReference type="NCBI Taxonomy" id="349277"/>
    <lineage>
        <taxon>Bacteria</taxon>
        <taxon>Bacillati</taxon>
        <taxon>Actinomycetota</taxon>
        <taxon>Rubrobacteria</taxon>
        <taxon>Rubrobacterales</taxon>
        <taxon>Rubrobacteraceae</taxon>
        <taxon>environmental samples</taxon>
    </lineage>
</organism>
<name>A0A6J4R8C5_9ACTN</name>
<sequence>MHVPATNAAGRPVIYAGRFAPGVRGAGAPDGCVVLDDWEVLPARLAALEGASDLVVLDPLSFPFEALTGVLRDVPLIVVLPDGHDADFLAAVFGGPVFGRLDFFDRVATGDMAVWEDLRRRYRLAGGQLVRLEGTGPEDAAEEVANLLRAEARGDATDPAADGASPGGRRAARGARPDKVAHRAQRAALEPQFAAAHGGRAEDVPFRVLEVGAGEGRWAASFDPAGTEYHGLDGEEGAVLAARSEWPGVPFAHLGPDGHFPHNDETFDLVFAVGVLGRYPEQEKRRLLTEMWRVARPGGRLIFLEDFVTTEEGAKRGPHPEHTLSVRAFVELLLVATRWQVVMEHVESLRYPDEAMTRGGVIAVSRLGVPKRW</sequence>
<dbReference type="GO" id="GO:0008757">
    <property type="term" value="F:S-adenosylmethionine-dependent methyltransferase activity"/>
    <property type="evidence" value="ECO:0007669"/>
    <property type="project" value="InterPro"/>
</dbReference>
<evidence type="ECO:0000256" key="1">
    <source>
        <dbReference type="SAM" id="MobiDB-lite"/>
    </source>
</evidence>
<dbReference type="PANTHER" id="PTHR42912">
    <property type="entry name" value="METHYLTRANSFERASE"/>
    <property type="match status" value="1"/>
</dbReference>
<protein>
    <recommendedName>
        <fullName evidence="2">Methyltransferase type 11 domain-containing protein</fullName>
    </recommendedName>
</protein>
<dbReference type="Pfam" id="PF08241">
    <property type="entry name" value="Methyltransf_11"/>
    <property type="match status" value="1"/>
</dbReference>
<dbReference type="InterPro" id="IPR050508">
    <property type="entry name" value="Methyltransf_Superfamily"/>
</dbReference>